<sequence length="44" mass="5226">MELGQRIREVMKMKEKLEKNPDGSRARIIQLDIKEVILPEHPKK</sequence>
<gene>
    <name evidence="1" type="ORF">MM171A02317_0005</name>
</gene>
<organism evidence="1">
    <name type="scientific">viral metagenome</name>
    <dbReference type="NCBI Taxonomy" id="1070528"/>
    <lineage>
        <taxon>unclassified sequences</taxon>
        <taxon>metagenomes</taxon>
        <taxon>organismal metagenomes</taxon>
    </lineage>
</organism>
<accession>A0A6M3X5T3</accession>
<protein>
    <submittedName>
        <fullName evidence="1">Uncharacterized protein</fullName>
    </submittedName>
</protein>
<reference evidence="1" key="1">
    <citation type="submission" date="2020-03" db="EMBL/GenBank/DDBJ databases">
        <title>The deep terrestrial virosphere.</title>
        <authorList>
            <person name="Holmfeldt K."/>
            <person name="Nilsson E."/>
            <person name="Simone D."/>
            <person name="Lopez-Fernandez M."/>
            <person name="Wu X."/>
            <person name="de Brujin I."/>
            <person name="Lundin D."/>
            <person name="Andersson A."/>
            <person name="Bertilsson S."/>
            <person name="Dopson M."/>
        </authorList>
    </citation>
    <scope>NUCLEOTIDE SEQUENCE</scope>
    <source>
        <strain evidence="1">MM171A02317</strain>
    </source>
</reference>
<dbReference type="EMBL" id="MT143924">
    <property type="protein sequence ID" value="QJH92827.1"/>
    <property type="molecule type" value="Genomic_DNA"/>
</dbReference>
<evidence type="ECO:0000313" key="1">
    <source>
        <dbReference type="EMBL" id="QJH92827.1"/>
    </source>
</evidence>
<name>A0A6M3X5T3_9ZZZZ</name>
<proteinExistence type="predicted"/>
<dbReference type="AlphaFoldDB" id="A0A6M3X5T3"/>